<gene>
    <name evidence="3" type="ORF">OW763_02880</name>
</gene>
<evidence type="ECO:0000313" key="3">
    <source>
        <dbReference type="EMBL" id="MCY6483300.1"/>
    </source>
</evidence>
<dbReference type="CDD" id="cd00060">
    <property type="entry name" value="FHA"/>
    <property type="match status" value="1"/>
</dbReference>
<accession>A0ABT4CWE1</accession>
<keyword evidence="4" id="KW-1185">Reference proteome</keyword>
<feature type="domain" description="FHA" evidence="2">
    <location>
        <begin position="72"/>
        <end position="121"/>
    </location>
</feature>
<dbReference type="SUPFAM" id="SSF49879">
    <property type="entry name" value="SMAD/FHA domain"/>
    <property type="match status" value="1"/>
</dbReference>
<dbReference type="SMART" id="SM00240">
    <property type="entry name" value="FHA"/>
    <property type="match status" value="1"/>
</dbReference>
<proteinExistence type="predicted"/>
<comment type="caution">
    <text evidence="3">The sequence shown here is derived from an EMBL/GenBank/DDBJ whole genome shotgun (WGS) entry which is preliminary data.</text>
</comment>
<dbReference type="Pfam" id="PF00498">
    <property type="entry name" value="FHA"/>
    <property type="match status" value="1"/>
</dbReference>
<evidence type="ECO:0000259" key="2">
    <source>
        <dbReference type="PROSITE" id="PS50006"/>
    </source>
</evidence>
<keyword evidence="1" id="KW-1133">Transmembrane helix</keyword>
<name>A0ABT4CWE1_9CLOT</name>
<organism evidence="3 4">
    <name type="scientific">Clostridium aestuarii</name>
    <dbReference type="NCBI Taxonomy" id="338193"/>
    <lineage>
        <taxon>Bacteria</taxon>
        <taxon>Bacillati</taxon>
        <taxon>Bacillota</taxon>
        <taxon>Clostridia</taxon>
        <taxon>Eubacteriales</taxon>
        <taxon>Clostridiaceae</taxon>
        <taxon>Clostridium</taxon>
    </lineage>
</organism>
<dbReference type="InterPro" id="IPR000253">
    <property type="entry name" value="FHA_dom"/>
</dbReference>
<evidence type="ECO:0000313" key="4">
    <source>
        <dbReference type="Proteomes" id="UP001078443"/>
    </source>
</evidence>
<feature type="transmembrane region" description="Helical" evidence="1">
    <location>
        <begin position="12"/>
        <end position="30"/>
    </location>
</feature>
<dbReference type="InterPro" id="IPR008984">
    <property type="entry name" value="SMAD_FHA_dom_sf"/>
</dbReference>
<keyword evidence="1" id="KW-0812">Transmembrane</keyword>
<dbReference type="PROSITE" id="PS50006">
    <property type="entry name" value="FHA_DOMAIN"/>
    <property type="match status" value="1"/>
</dbReference>
<protein>
    <submittedName>
        <fullName evidence="3">FHA domain-containing protein</fullName>
    </submittedName>
</protein>
<dbReference type="EMBL" id="JAPQER010000001">
    <property type="protein sequence ID" value="MCY6483300.1"/>
    <property type="molecule type" value="Genomic_DNA"/>
</dbReference>
<dbReference type="Proteomes" id="UP001078443">
    <property type="component" value="Unassembled WGS sequence"/>
</dbReference>
<reference evidence="3" key="1">
    <citation type="submission" date="2022-12" db="EMBL/GenBank/DDBJ databases">
        <authorList>
            <person name="Wang J."/>
        </authorList>
    </citation>
    <scope>NUCLEOTIDE SEQUENCE</scope>
    <source>
        <strain evidence="3">HY-45-18</strain>
    </source>
</reference>
<sequence length="144" mass="16793">MNMPLLRMIFKVLIIGTIYIIIFWALKIMYKDIKKVNRKKNNTRIWGLEVIRVGDVNSQLRVGSVIPIHDKLTIGRKKDNILVLKNEYISQHHAVIFIKNNKCFIKDLRSINGIMINNTKISKESYLMSEDEISIGKYTFKLIG</sequence>
<evidence type="ECO:0000256" key="1">
    <source>
        <dbReference type="SAM" id="Phobius"/>
    </source>
</evidence>
<keyword evidence="1" id="KW-0472">Membrane</keyword>
<dbReference type="Gene3D" id="2.60.200.20">
    <property type="match status" value="1"/>
</dbReference>